<dbReference type="InterPro" id="IPR002347">
    <property type="entry name" value="SDR_fam"/>
</dbReference>
<organism evidence="6 7">
    <name type="scientific">Symbiodinium necroappetens</name>
    <dbReference type="NCBI Taxonomy" id="1628268"/>
    <lineage>
        <taxon>Eukaryota</taxon>
        <taxon>Sar</taxon>
        <taxon>Alveolata</taxon>
        <taxon>Dinophyceae</taxon>
        <taxon>Suessiales</taxon>
        <taxon>Symbiodiniaceae</taxon>
        <taxon>Symbiodinium</taxon>
    </lineage>
</organism>
<dbReference type="SMART" id="SM00493">
    <property type="entry name" value="TOPRIM"/>
    <property type="match status" value="1"/>
</dbReference>
<dbReference type="InterPro" id="IPR027032">
    <property type="entry name" value="Twinkle-like"/>
</dbReference>
<dbReference type="Pfam" id="PF05002">
    <property type="entry name" value="SGS"/>
    <property type="match status" value="1"/>
</dbReference>
<dbReference type="SUPFAM" id="SSF51735">
    <property type="entry name" value="NAD(P)-binding Rossmann-fold domains"/>
    <property type="match status" value="1"/>
</dbReference>
<name>A0A812KUV4_9DINO</name>
<dbReference type="InterPro" id="IPR017441">
    <property type="entry name" value="Protein_kinase_ATP_BS"/>
</dbReference>
<dbReference type="GO" id="GO:0043139">
    <property type="term" value="F:5'-3' DNA helicase activity"/>
    <property type="evidence" value="ECO:0007669"/>
    <property type="project" value="InterPro"/>
</dbReference>
<dbReference type="Gene3D" id="3.30.200.20">
    <property type="entry name" value="Phosphorylase Kinase, domain 1"/>
    <property type="match status" value="1"/>
</dbReference>
<feature type="binding site" evidence="1">
    <location>
        <position position="1200"/>
    </location>
    <ligand>
        <name>ATP</name>
        <dbReference type="ChEBI" id="CHEBI:30616"/>
    </ligand>
</feature>
<dbReference type="Pfam" id="PF13155">
    <property type="entry name" value="Toprim_2"/>
    <property type="match status" value="1"/>
</dbReference>
<dbReference type="SUPFAM" id="SSF56112">
    <property type="entry name" value="Protein kinase-like (PK-like)"/>
    <property type="match status" value="1"/>
</dbReference>
<dbReference type="Gene3D" id="3.40.50.720">
    <property type="entry name" value="NAD(P)-binding Rossmann-like Domain"/>
    <property type="match status" value="1"/>
</dbReference>
<dbReference type="InterPro" id="IPR007699">
    <property type="entry name" value="SGS_dom"/>
</dbReference>
<dbReference type="InterPro" id="IPR036291">
    <property type="entry name" value="NAD(P)-bd_dom_sf"/>
</dbReference>
<dbReference type="Gene3D" id="3.40.1360.10">
    <property type="match status" value="1"/>
</dbReference>
<proteinExistence type="predicted"/>
<dbReference type="InterPro" id="IPR007694">
    <property type="entry name" value="DNA_helicase_DnaB-like_C"/>
</dbReference>
<dbReference type="PROSITE" id="PS51048">
    <property type="entry name" value="SGS"/>
    <property type="match status" value="1"/>
</dbReference>
<dbReference type="PANTHER" id="PTHR12873">
    <property type="entry name" value="T7-LIKE MITOCHONDRIAL DNA HELICASE"/>
    <property type="match status" value="1"/>
</dbReference>
<keyword evidence="7" id="KW-1185">Reference proteome</keyword>
<feature type="region of interest" description="Disordered" evidence="2">
    <location>
        <begin position="1095"/>
        <end position="1126"/>
    </location>
</feature>
<feature type="domain" description="Protein kinase" evidence="3">
    <location>
        <begin position="1170"/>
        <end position="1285"/>
    </location>
</feature>
<dbReference type="InterPro" id="IPR006171">
    <property type="entry name" value="TOPRIM_dom"/>
</dbReference>
<reference evidence="6" key="1">
    <citation type="submission" date="2021-02" db="EMBL/GenBank/DDBJ databases">
        <authorList>
            <person name="Dougan E. K."/>
            <person name="Rhodes N."/>
            <person name="Thang M."/>
            <person name="Chan C."/>
        </authorList>
    </citation>
    <scope>NUCLEOTIDE SEQUENCE</scope>
</reference>
<accession>A0A812KUV4</accession>
<dbReference type="SMART" id="SM00220">
    <property type="entry name" value="S_TKc"/>
    <property type="match status" value="1"/>
</dbReference>
<dbReference type="SUPFAM" id="SSF56731">
    <property type="entry name" value="DNA primase core"/>
    <property type="match status" value="1"/>
</dbReference>
<dbReference type="EMBL" id="CAJNJA010007919">
    <property type="protein sequence ID" value="CAE7230582.1"/>
    <property type="molecule type" value="Genomic_DNA"/>
</dbReference>
<dbReference type="Pfam" id="PF03796">
    <property type="entry name" value="DnaB_C"/>
    <property type="match status" value="1"/>
</dbReference>
<dbReference type="PRINTS" id="PR00081">
    <property type="entry name" value="GDHRDH"/>
</dbReference>
<feature type="region of interest" description="Disordered" evidence="2">
    <location>
        <begin position="1039"/>
        <end position="1059"/>
    </location>
</feature>
<dbReference type="PROSITE" id="PS50011">
    <property type="entry name" value="PROTEIN_KINASE_DOM"/>
    <property type="match status" value="1"/>
</dbReference>
<gene>
    <name evidence="6" type="ORF">SNEC2469_LOCUS3534</name>
</gene>
<dbReference type="PROSITE" id="PS00107">
    <property type="entry name" value="PROTEIN_KINASE_ATP"/>
    <property type="match status" value="1"/>
</dbReference>
<evidence type="ECO:0000259" key="5">
    <source>
        <dbReference type="PROSITE" id="PS51199"/>
    </source>
</evidence>
<dbReference type="CDD" id="cd01029">
    <property type="entry name" value="TOPRIM_primases"/>
    <property type="match status" value="1"/>
</dbReference>
<protein>
    <submittedName>
        <fullName evidence="6">Uncharacterized protein</fullName>
    </submittedName>
</protein>
<dbReference type="Pfam" id="PF00106">
    <property type="entry name" value="adh_short"/>
    <property type="match status" value="1"/>
</dbReference>
<comment type="caution">
    <text evidence="6">The sequence shown here is derived from an EMBL/GenBank/DDBJ whole genome shotgun (WGS) entry which is preliminary data.</text>
</comment>
<evidence type="ECO:0000313" key="6">
    <source>
        <dbReference type="EMBL" id="CAE7230582.1"/>
    </source>
</evidence>
<keyword evidence="1" id="KW-0067">ATP-binding</keyword>
<dbReference type="Gene3D" id="3.40.50.300">
    <property type="entry name" value="P-loop containing nucleotide triphosphate hydrolases"/>
    <property type="match status" value="1"/>
</dbReference>
<dbReference type="Proteomes" id="UP000601435">
    <property type="component" value="Unassembled WGS sequence"/>
</dbReference>
<evidence type="ECO:0000256" key="2">
    <source>
        <dbReference type="SAM" id="MobiDB-lite"/>
    </source>
</evidence>
<evidence type="ECO:0000313" key="7">
    <source>
        <dbReference type="Proteomes" id="UP000601435"/>
    </source>
</evidence>
<dbReference type="GO" id="GO:0003697">
    <property type="term" value="F:single-stranded DNA binding"/>
    <property type="evidence" value="ECO:0007669"/>
    <property type="project" value="InterPro"/>
</dbReference>
<dbReference type="PANTHER" id="PTHR12873:SF0">
    <property type="entry name" value="TWINKLE MTDNA HELICASE"/>
    <property type="match status" value="1"/>
</dbReference>
<feature type="domain" description="SGS" evidence="4">
    <location>
        <begin position="271"/>
        <end position="368"/>
    </location>
</feature>
<dbReference type="Pfam" id="PF00069">
    <property type="entry name" value="Pkinase"/>
    <property type="match status" value="1"/>
</dbReference>
<keyword evidence="1" id="KW-0547">Nucleotide-binding</keyword>
<evidence type="ECO:0000259" key="3">
    <source>
        <dbReference type="PROSITE" id="PS50011"/>
    </source>
</evidence>
<dbReference type="InterPro" id="IPR034154">
    <property type="entry name" value="TOPRIM_DnaG/twinkle"/>
</dbReference>
<dbReference type="InterPro" id="IPR027417">
    <property type="entry name" value="P-loop_NTPase"/>
</dbReference>
<feature type="compositionally biased region" description="Polar residues" evidence="2">
    <location>
        <begin position="1105"/>
        <end position="1115"/>
    </location>
</feature>
<feature type="domain" description="SF4 helicase" evidence="5">
    <location>
        <begin position="764"/>
        <end position="1035"/>
    </location>
</feature>
<evidence type="ECO:0000259" key="4">
    <source>
        <dbReference type="PROSITE" id="PS51048"/>
    </source>
</evidence>
<dbReference type="InterPro" id="IPR000719">
    <property type="entry name" value="Prot_kinase_dom"/>
</dbReference>
<sequence length="1285" mass="142252">MRMPLKRFSKVMVAAAAATSLTASWRSSSTTLAMPGGMPPVQERIFMVTGATDGIGKFTAEQLAKLGSTVIIHGRNPRKIEATIAELQRLAPKATLHGVQADLSLMSEVRRLGEEVAEKFPKIHGLLNNAGTFDGDYTGRRVETAEGNEYSLAVNVMAPFLLTSLLLKTVKASGAGRIIATSSVSKGSGDALNDLQLQSGWSGHRAYSLSKLCDAMMIVEMDRRYGDAPRLCFHTMDPGTVDTKMLRAGWWSGGSSVRTATKSFRMLTEDSYQESSGQSLGGGEISDNGKRAKLWEEELKNEKPEGDQALNKLFQQIYERADEDTRRAMNKSFQTSGGTVLSTNWGEVASNDYEGKDRHAGLLGRPHQMGRNQVWTESPPRDEPRGHCWVKPATVIGLGFFAGFCKRNVHVKSHKVQVRARRTAQNRGDLRPDAVPGPKVLQLYLKASGGVDPRDQPGKWVNRAKCPCCNGGDNGDNRSLSMVYQTNTGREPNGIICKCWRQNKCGQKWFVSDQKLFDGVALQKSGVAWKQATEPVVPQLDFSGKTELQPSHRQYLLDRKIPEEIVDRHGIYSKLCKKKSGNEAVLVFPYFVSDKIVSEKCRRLPKEFWQSKGGCHCLYGVDDLRGEHVIVLTEGEIDKLSVEAAGYRGCASLQNGCTGGISRNYGAGEALDSAEKIILALDGDRAGQAAVRKLANELGIYRCCTVNWPDDCKDANDVLCKHGADRLKILLDEAEQLPPPCLKHSFQDEEIIQYINDVVAGALDPTHRSGISTGWSGLDRFYRVVPGEVTVITGIPGSGKTEWLLSMVANIAHQENWRILLFTFEANTDTLAVQMSQKLKYMLPELSQQQETQPGCMQEDRTAYMNWMDDHFEFGVDSFENLSVDQIVEKIDEVTADRGLQGVIIDPYNFIERPARKNDSEHHFIGALMQRLRNVAEEKKIHIWIVAHPTKSAQWGTARPTLYSIAGSSNWFNKTDMGIIVDRRSYESDDGVVVRSDQVEIIVEKVRNREAGELGKALLLFDRESRSYSDATHLLQSSEDEFDKAQRPSAPKVAVSAARRAPKDFDYDEEREDIEAEWESRAPFSLSFWESPEVLPCGAPKGQPTHANRTPSAESDPSRRVSLADGCTEASLTEPCTSSAQSRTRQTQAATGRRLAQCQSICCDGPMEDFEELRHLGRGAFGEVLLMRQTSTGLLCAVKKLGKTALPAGEEAEHLAEVKVLQTLEHPCILRYYGSIQLDESLSLVMEFADSGDLQQLLKKQMDSEKLFEVAALFAIFSQLVVAGS</sequence>
<dbReference type="GO" id="GO:0006260">
    <property type="term" value="P:DNA replication"/>
    <property type="evidence" value="ECO:0007669"/>
    <property type="project" value="InterPro"/>
</dbReference>
<dbReference type="SUPFAM" id="SSF52540">
    <property type="entry name" value="P-loop containing nucleoside triphosphate hydrolases"/>
    <property type="match status" value="1"/>
</dbReference>
<dbReference type="GO" id="GO:0005524">
    <property type="term" value="F:ATP binding"/>
    <property type="evidence" value="ECO:0007669"/>
    <property type="project" value="UniProtKB-UniRule"/>
</dbReference>
<dbReference type="PROSITE" id="PS51199">
    <property type="entry name" value="SF4_HELICASE"/>
    <property type="match status" value="1"/>
</dbReference>
<evidence type="ECO:0000256" key="1">
    <source>
        <dbReference type="PROSITE-ProRule" id="PRU10141"/>
    </source>
</evidence>
<dbReference type="GO" id="GO:0004672">
    <property type="term" value="F:protein kinase activity"/>
    <property type="evidence" value="ECO:0007669"/>
    <property type="project" value="InterPro"/>
</dbReference>
<dbReference type="OrthoDB" id="1898560at2759"/>
<dbReference type="InterPro" id="IPR011009">
    <property type="entry name" value="Kinase-like_dom_sf"/>
</dbReference>